<dbReference type="InterPro" id="IPR000795">
    <property type="entry name" value="T_Tr_GTP-bd_dom"/>
</dbReference>
<keyword evidence="1" id="KW-0547">Nucleotide-binding</keyword>
<gene>
    <name evidence="5" type="ORF">METZ01_LOCUS254989</name>
</gene>
<keyword evidence="3" id="KW-0342">GTP-binding</keyword>
<evidence type="ECO:0000256" key="1">
    <source>
        <dbReference type="ARBA" id="ARBA00022741"/>
    </source>
</evidence>
<dbReference type="GO" id="GO:0005525">
    <property type="term" value="F:GTP binding"/>
    <property type="evidence" value="ECO:0007669"/>
    <property type="project" value="UniProtKB-KW"/>
</dbReference>
<dbReference type="PROSITE" id="PS51722">
    <property type="entry name" value="G_TR_2"/>
    <property type="match status" value="1"/>
</dbReference>
<dbReference type="Gene3D" id="3.40.50.300">
    <property type="entry name" value="P-loop containing nucleotide triphosphate hydrolases"/>
    <property type="match status" value="1"/>
</dbReference>
<proteinExistence type="predicted"/>
<organism evidence="5">
    <name type="scientific">marine metagenome</name>
    <dbReference type="NCBI Taxonomy" id="408172"/>
    <lineage>
        <taxon>unclassified sequences</taxon>
        <taxon>metagenomes</taxon>
        <taxon>ecological metagenomes</taxon>
    </lineage>
</organism>
<name>A0A382IS01_9ZZZZ</name>
<dbReference type="InterPro" id="IPR027417">
    <property type="entry name" value="P-loop_NTPase"/>
</dbReference>
<evidence type="ECO:0000256" key="3">
    <source>
        <dbReference type="ARBA" id="ARBA00023134"/>
    </source>
</evidence>
<dbReference type="GO" id="GO:0003924">
    <property type="term" value="F:GTPase activity"/>
    <property type="evidence" value="ECO:0007669"/>
    <property type="project" value="InterPro"/>
</dbReference>
<feature type="domain" description="Tr-type G" evidence="4">
    <location>
        <begin position="1"/>
        <end position="190"/>
    </location>
</feature>
<evidence type="ECO:0000259" key="4">
    <source>
        <dbReference type="PROSITE" id="PS51722"/>
    </source>
</evidence>
<reference evidence="5" key="1">
    <citation type="submission" date="2018-05" db="EMBL/GenBank/DDBJ databases">
        <authorList>
            <person name="Lanie J.A."/>
            <person name="Ng W.-L."/>
            <person name="Kazmierczak K.M."/>
            <person name="Andrzejewski T.M."/>
            <person name="Davidsen T.M."/>
            <person name="Wayne K.J."/>
            <person name="Tettelin H."/>
            <person name="Glass J.I."/>
            <person name="Rusch D."/>
            <person name="Podicherti R."/>
            <person name="Tsui H.-C.T."/>
            <person name="Winkler M.E."/>
        </authorList>
    </citation>
    <scope>NUCLEOTIDE SEQUENCE</scope>
</reference>
<dbReference type="PANTHER" id="PTHR43261:SF1">
    <property type="entry name" value="RIBOSOME-RELEASING FACTOR 2, MITOCHONDRIAL"/>
    <property type="match status" value="1"/>
</dbReference>
<evidence type="ECO:0000256" key="2">
    <source>
        <dbReference type="ARBA" id="ARBA00022917"/>
    </source>
</evidence>
<dbReference type="PANTHER" id="PTHR43261">
    <property type="entry name" value="TRANSLATION ELONGATION FACTOR G-RELATED"/>
    <property type="match status" value="1"/>
</dbReference>
<dbReference type="PROSITE" id="PS00301">
    <property type="entry name" value="G_TR_1"/>
    <property type="match status" value="1"/>
</dbReference>
<protein>
    <recommendedName>
        <fullName evidence="4">Tr-type G domain-containing protein</fullName>
    </recommendedName>
</protein>
<dbReference type="GO" id="GO:0006412">
    <property type="term" value="P:translation"/>
    <property type="evidence" value="ECO:0007669"/>
    <property type="project" value="UniProtKB-KW"/>
</dbReference>
<dbReference type="AlphaFoldDB" id="A0A382IS01"/>
<dbReference type="GO" id="GO:0032790">
    <property type="term" value="P:ribosome disassembly"/>
    <property type="evidence" value="ECO:0007669"/>
    <property type="project" value="TreeGrafter"/>
</dbReference>
<dbReference type="InterPro" id="IPR031157">
    <property type="entry name" value="G_TR_CS"/>
</dbReference>
<dbReference type="EMBL" id="UINC01069055">
    <property type="protein sequence ID" value="SVC02135.1"/>
    <property type="molecule type" value="Genomic_DNA"/>
</dbReference>
<accession>A0A382IS01</accession>
<feature type="non-terminal residue" evidence="5">
    <location>
        <position position="211"/>
    </location>
</feature>
<evidence type="ECO:0000313" key="5">
    <source>
        <dbReference type="EMBL" id="SVC02135.1"/>
    </source>
</evidence>
<dbReference type="InterPro" id="IPR005225">
    <property type="entry name" value="Small_GTP-bd"/>
</dbReference>
<keyword evidence="2" id="KW-0648">Protein biosynthesis</keyword>
<dbReference type="SUPFAM" id="SSF52540">
    <property type="entry name" value="P-loop containing nucleoside triphosphate hydrolases"/>
    <property type="match status" value="1"/>
</dbReference>
<dbReference type="NCBIfam" id="TIGR00231">
    <property type="entry name" value="small_GTP"/>
    <property type="match status" value="1"/>
</dbReference>
<dbReference type="Pfam" id="PF00009">
    <property type="entry name" value="GTP_EFTU"/>
    <property type="match status" value="1"/>
</dbReference>
<sequence length="211" mass="22684">MAHVDAGKTTVTEQMLYLSGSTRAVGNVDKGTSLSDTLDVEKKRGISVRASSLAFSWQDVQINLIDTPGHVDFSAEVERSLRVLDCAVLVLSAVEGIQAQSEPIWDALRAMGIPVVLFINKIDRKGADVAGVFAEMQRAFSPSMVLINGAKNEGFDEAAITELSAVQSDALHEKIAEQDDALLERYLEGEALESSAIDAAVAQATRECKVF</sequence>